<dbReference type="InterPro" id="IPR036291">
    <property type="entry name" value="NAD(P)-bd_dom_sf"/>
</dbReference>
<evidence type="ECO:0000256" key="1">
    <source>
        <dbReference type="ARBA" id="ARBA00006484"/>
    </source>
</evidence>
<comment type="similarity">
    <text evidence="1 4">Belongs to the short-chain dehydrogenases/reductases (SDR) family.</text>
</comment>
<feature type="chain" id="PRO_5005602524" evidence="5">
    <location>
        <begin position="21"/>
        <end position="300"/>
    </location>
</feature>
<dbReference type="OrthoDB" id="1933717at2759"/>
<dbReference type="Gene3D" id="3.40.50.720">
    <property type="entry name" value="NAD(P)-binding Rossmann-like Domain"/>
    <property type="match status" value="1"/>
</dbReference>
<evidence type="ECO:0000256" key="3">
    <source>
        <dbReference type="ARBA" id="ARBA00023002"/>
    </source>
</evidence>
<feature type="signal peptide" evidence="5">
    <location>
        <begin position="1"/>
        <end position="20"/>
    </location>
</feature>
<organism evidence="6 7">
    <name type="scientific">Chrysochromulina tobinii</name>
    <dbReference type="NCBI Taxonomy" id="1460289"/>
    <lineage>
        <taxon>Eukaryota</taxon>
        <taxon>Haptista</taxon>
        <taxon>Haptophyta</taxon>
        <taxon>Prymnesiophyceae</taxon>
        <taxon>Prymnesiales</taxon>
        <taxon>Chrysochromulinaceae</taxon>
        <taxon>Chrysochromulina</taxon>
    </lineage>
</organism>
<evidence type="ECO:0000313" key="7">
    <source>
        <dbReference type="Proteomes" id="UP000037460"/>
    </source>
</evidence>
<dbReference type="Proteomes" id="UP000037460">
    <property type="component" value="Unassembled WGS sequence"/>
</dbReference>
<keyword evidence="5" id="KW-0732">Signal</keyword>
<dbReference type="InterPro" id="IPR002347">
    <property type="entry name" value="SDR_fam"/>
</dbReference>
<dbReference type="GO" id="GO:0016020">
    <property type="term" value="C:membrane"/>
    <property type="evidence" value="ECO:0007669"/>
    <property type="project" value="TreeGrafter"/>
</dbReference>
<protein>
    <submittedName>
        <fullName evidence="6">Carbonyl reductase 1</fullName>
    </submittedName>
</protein>
<dbReference type="PRINTS" id="PR00080">
    <property type="entry name" value="SDRFAMILY"/>
</dbReference>
<dbReference type="SUPFAM" id="SSF51735">
    <property type="entry name" value="NAD(P)-binding Rossmann-fold domains"/>
    <property type="match status" value="1"/>
</dbReference>
<dbReference type="GO" id="GO:0016491">
    <property type="term" value="F:oxidoreductase activity"/>
    <property type="evidence" value="ECO:0007669"/>
    <property type="project" value="UniProtKB-KW"/>
</dbReference>
<evidence type="ECO:0000256" key="4">
    <source>
        <dbReference type="RuleBase" id="RU000363"/>
    </source>
</evidence>
<evidence type="ECO:0000256" key="2">
    <source>
        <dbReference type="ARBA" id="ARBA00022857"/>
    </source>
</evidence>
<accession>A0A0M0K7F9</accession>
<reference evidence="7" key="1">
    <citation type="journal article" date="2015" name="PLoS Genet.">
        <title>Genome Sequence and Transcriptome Analyses of Chrysochromulina tobin: Metabolic Tools for Enhanced Algal Fitness in the Prominent Order Prymnesiales (Haptophyceae).</title>
        <authorList>
            <person name="Hovde B.T."/>
            <person name="Deodato C.R."/>
            <person name="Hunsperger H.M."/>
            <person name="Ryken S.A."/>
            <person name="Yost W."/>
            <person name="Jha R.K."/>
            <person name="Patterson J."/>
            <person name="Monnat R.J. Jr."/>
            <person name="Barlow S.B."/>
            <person name="Starkenburg S.R."/>
            <person name="Cattolico R.A."/>
        </authorList>
    </citation>
    <scope>NUCLEOTIDE SEQUENCE</scope>
    <source>
        <strain evidence="7">CCMP291</strain>
    </source>
</reference>
<dbReference type="EMBL" id="JWZX01001083">
    <property type="protein sequence ID" value="KOO34811.1"/>
    <property type="molecule type" value="Genomic_DNA"/>
</dbReference>
<keyword evidence="2" id="KW-0521">NADP</keyword>
<dbReference type="PANTHER" id="PTHR43490:SF99">
    <property type="entry name" value="SHORT-CHAIN DEHYDROGENASE_REDUCTASE"/>
    <property type="match status" value="1"/>
</dbReference>
<keyword evidence="3" id="KW-0560">Oxidoreductase</keyword>
<dbReference type="Pfam" id="PF00106">
    <property type="entry name" value="adh_short"/>
    <property type="match status" value="2"/>
</dbReference>
<sequence length="300" mass="32402">MKASHILVLVMLLLIDGGNAIRRVLVTGANKGIGREICRRILADVPDSYVILGSRNALRGKDAVRTILKQEPSAEGRIEMVVLDVESDESVAAAVASIAARFPNEPEPLHGLCNNAGIGFGKSIPATLSANYYSQKRVAEAFIPLLNPARGRICNIASASGPTYVRTLDTKLRELFTSPATTPKMLQEELERQARTANEEDVAYGLSKAAVNQWTRQLAREHPSLVINSCSPGYVLTDLTRGMGATNTPEQSNCHVAPLFLLFDEAVPASGWYFGSDAVRSPLDRYRGPGDPPYVAVGDD</sequence>
<dbReference type="AlphaFoldDB" id="A0A0M0K7F9"/>
<dbReference type="PRINTS" id="PR00081">
    <property type="entry name" value="GDHRDH"/>
</dbReference>
<keyword evidence="7" id="KW-1185">Reference proteome</keyword>
<proteinExistence type="inferred from homology"/>
<dbReference type="PANTHER" id="PTHR43490">
    <property type="entry name" value="(+)-NEOMENTHOL DEHYDROGENASE"/>
    <property type="match status" value="1"/>
</dbReference>
<comment type="caution">
    <text evidence="6">The sequence shown here is derived from an EMBL/GenBank/DDBJ whole genome shotgun (WGS) entry which is preliminary data.</text>
</comment>
<gene>
    <name evidence="6" type="ORF">Ctob_013225</name>
</gene>
<evidence type="ECO:0000256" key="5">
    <source>
        <dbReference type="SAM" id="SignalP"/>
    </source>
</evidence>
<name>A0A0M0K7F9_9EUKA</name>
<evidence type="ECO:0000313" key="6">
    <source>
        <dbReference type="EMBL" id="KOO34811.1"/>
    </source>
</evidence>